<dbReference type="OrthoDB" id="1751950at2759"/>
<gene>
    <name evidence="2" type="ORF">H5410_022872</name>
</gene>
<accession>A0A9J5ZHZ8</accession>
<proteinExistence type="predicted"/>
<keyword evidence="3" id="KW-1185">Reference proteome</keyword>
<name>A0A9J5ZHZ8_SOLCO</name>
<sequence length="114" mass="13704">MIQGELNIIWKSSKVQSLIIQENLQYVIIRKFSYGKFEIRGLRKAIPKQHGIKCECVIGVLDSRHILIRLSLLEDYVQLQSTTWYYVKAKEMYWQMQTLKWDPWFELIVEPQLE</sequence>
<protein>
    <recommendedName>
        <fullName evidence="1">DUF4283 domain-containing protein</fullName>
    </recommendedName>
</protein>
<organism evidence="2 3">
    <name type="scientific">Solanum commersonii</name>
    <name type="common">Commerson's wild potato</name>
    <name type="synonym">Commerson's nightshade</name>
    <dbReference type="NCBI Taxonomy" id="4109"/>
    <lineage>
        <taxon>Eukaryota</taxon>
        <taxon>Viridiplantae</taxon>
        <taxon>Streptophyta</taxon>
        <taxon>Embryophyta</taxon>
        <taxon>Tracheophyta</taxon>
        <taxon>Spermatophyta</taxon>
        <taxon>Magnoliopsida</taxon>
        <taxon>eudicotyledons</taxon>
        <taxon>Gunneridae</taxon>
        <taxon>Pentapetalae</taxon>
        <taxon>asterids</taxon>
        <taxon>lamiids</taxon>
        <taxon>Solanales</taxon>
        <taxon>Solanaceae</taxon>
        <taxon>Solanoideae</taxon>
        <taxon>Solaneae</taxon>
        <taxon>Solanum</taxon>
    </lineage>
</organism>
<feature type="domain" description="DUF4283" evidence="1">
    <location>
        <begin position="21"/>
        <end position="106"/>
    </location>
</feature>
<dbReference type="Pfam" id="PF14111">
    <property type="entry name" value="DUF4283"/>
    <property type="match status" value="1"/>
</dbReference>
<reference evidence="2 3" key="1">
    <citation type="submission" date="2020-09" db="EMBL/GenBank/DDBJ databases">
        <title>De no assembly of potato wild relative species, Solanum commersonii.</title>
        <authorList>
            <person name="Cho K."/>
        </authorList>
    </citation>
    <scope>NUCLEOTIDE SEQUENCE [LARGE SCALE GENOMIC DNA]</scope>
    <source>
        <strain evidence="2">LZ3.2</strain>
        <tissue evidence="2">Leaf</tissue>
    </source>
</reference>
<evidence type="ECO:0000313" key="2">
    <source>
        <dbReference type="EMBL" id="KAG5611591.1"/>
    </source>
</evidence>
<dbReference type="AlphaFoldDB" id="A0A9J5ZHZ8"/>
<dbReference type="Proteomes" id="UP000824120">
    <property type="component" value="Chromosome 4"/>
</dbReference>
<evidence type="ECO:0000313" key="3">
    <source>
        <dbReference type="Proteomes" id="UP000824120"/>
    </source>
</evidence>
<comment type="caution">
    <text evidence="2">The sequence shown here is derived from an EMBL/GenBank/DDBJ whole genome shotgun (WGS) entry which is preliminary data.</text>
</comment>
<dbReference type="InterPro" id="IPR025558">
    <property type="entry name" value="DUF4283"/>
</dbReference>
<dbReference type="EMBL" id="JACXVP010000004">
    <property type="protein sequence ID" value="KAG5611591.1"/>
    <property type="molecule type" value="Genomic_DNA"/>
</dbReference>
<evidence type="ECO:0000259" key="1">
    <source>
        <dbReference type="Pfam" id="PF14111"/>
    </source>
</evidence>